<dbReference type="PANTHER" id="PTHR33477">
    <property type="entry name" value="P-LOOP NTPASE DOMAIN-CONTAINING PROTEIN LPA1 HOMOLOG 1"/>
    <property type="match status" value="1"/>
</dbReference>
<keyword evidence="3" id="KW-1185">Reference proteome</keyword>
<accession>A0AAV9CQP8</accession>
<protein>
    <submittedName>
        <fullName evidence="2">Uncharacterized protein</fullName>
    </submittedName>
</protein>
<evidence type="ECO:0000313" key="3">
    <source>
        <dbReference type="Proteomes" id="UP001180020"/>
    </source>
</evidence>
<dbReference type="EMBL" id="JAUJYO010000018">
    <property type="protein sequence ID" value="KAK1290759.1"/>
    <property type="molecule type" value="Genomic_DNA"/>
</dbReference>
<evidence type="ECO:0000256" key="1">
    <source>
        <dbReference type="SAM" id="MobiDB-lite"/>
    </source>
</evidence>
<feature type="region of interest" description="Disordered" evidence="1">
    <location>
        <begin position="82"/>
        <end position="204"/>
    </location>
</feature>
<organism evidence="2 3">
    <name type="scientific">Acorus calamus</name>
    <name type="common">Sweet flag</name>
    <dbReference type="NCBI Taxonomy" id="4465"/>
    <lineage>
        <taxon>Eukaryota</taxon>
        <taxon>Viridiplantae</taxon>
        <taxon>Streptophyta</taxon>
        <taxon>Embryophyta</taxon>
        <taxon>Tracheophyta</taxon>
        <taxon>Spermatophyta</taxon>
        <taxon>Magnoliopsida</taxon>
        <taxon>Liliopsida</taxon>
        <taxon>Acoraceae</taxon>
        <taxon>Acorus</taxon>
    </lineage>
</organism>
<feature type="compositionally biased region" description="Acidic residues" evidence="1">
    <location>
        <begin position="132"/>
        <end position="147"/>
    </location>
</feature>
<gene>
    <name evidence="2" type="ORF">QJS10_CPB18g01682</name>
</gene>
<feature type="compositionally biased region" description="Low complexity" evidence="1">
    <location>
        <begin position="102"/>
        <end position="115"/>
    </location>
</feature>
<name>A0AAV9CQP8_ACOCL</name>
<dbReference type="PANTHER" id="PTHR33477:SF3">
    <property type="entry name" value="P-LOOP NTPASE DOMAIN-CONTAINING PROTEIN LPA1 HOMOLOG 1"/>
    <property type="match status" value="1"/>
</dbReference>
<reference evidence="2" key="1">
    <citation type="journal article" date="2023" name="Nat. Commun.">
        <title>Diploid and tetraploid genomes of Acorus and the evolution of monocots.</title>
        <authorList>
            <person name="Ma L."/>
            <person name="Liu K.W."/>
            <person name="Li Z."/>
            <person name="Hsiao Y.Y."/>
            <person name="Qi Y."/>
            <person name="Fu T."/>
            <person name="Tang G.D."/>
            <person name="Zhang D."/>
            <person name="Sun W.H."/>
            <person name="Liu D.K."/>
            <person name="Li Y."/>
            <person name="Chen G.Z."/>
            <person name="Liu X.D."/>
            <person name="Liao X.Y."/>
            <person name="Jiang Y.T."/>
            <person name="Yu X."/>
            <person name="Hao Y."/>
            <person name="Huang J."/>
            <person name="Zhao X.W."/>
            <person name="Ke S."/>
            <person name="Chen Y.Y."/>
            <person name="Wu W.L."/>
            <person name="Hsu J.L."/>
            <person name="Lin Y.F."/>
            <person name="Huang M.D."/>
            <person name="Li C.Y."/>
            <person name="Huang L."/>
            <person name="Wang Z.W."/>
            <person name="Zhao X."/>
            <person name="Zhong W.Y."/>
            <person name="Peng D.H."/>
            <person name="Ahmad S."/>
            <person name="Lan S."/>
            <person name="Zhang J.S."/>
            <person name="Tsai W.C."/>
            <person name="Van de Peer Y."/>
            <person name="Liu Z.J."/>
        </authorList>
    </citation>
    <scope>NUCLEOTIDE SEQUENCE</scope>
    <source>
        <strain evidence="2">CP</strain>
    </source>
</reference>
<dbReference type="AlphaFoldDB" id="A0AAV9CQP8"/>
<proteinExistence type="predicted"/>
<reference evidence="2" key="2">
    <citation type="submission" date="2023-06" db="EMBL/GenBank/DDBJ databases">
        <authorList>
            <person name="Ma L."/>
            <person name="Liu K.-W."/>
            <person name="Li Z."/>
            <person name="Hsiao Y.-Y."/>
            <person name="Qi Y."/>
            <person name="Fu T."/>
            <person name="Tang G."/>
            <person name="Zhang D."/>
            <person name="Sun W.-H."/>
            <person name="Liu D.-K."/>
            <person name="Li Y."/>
            <person name="Chen G.-Z."/>
            <person name="Liu X.-D."/>
            <person name="Liao X.-Y."/>
            <person name="Jiang Y.-T."/>
            <person name="Yu X."/>
            <person name="Hao Y."/>
            <person name="Huang J."/>
            <person name="Zhao X.-W."/>
            <person name="Ke S."/>
            <person name="Chen Y.-Y."/>
            <person name="Wu W.-L."/>
            <person name="Hsu J.-L."/>
            <person name="Lin Y.-F."/>
            <person name="Huang M.-D."/>
            <person name="Li C.-Y."/>
            <person name="Huang L."/>
            <person name="Wang Z.-W."/>
            <person name="Zhao X."/>
            <person name="Zhong W.-Y."/>
            <person name="Peng D.-H."/>
            <person name="Ahmad S."/>
            <person name="Lan S."/>
            <person name="Zhang J.-S."/>
            <person name="Tsai W.-C."/>
            <person name="Van De Peer Y."/>
            <person name="Liu Z.-J."/>
        </authorList>
    </citation>
    <scope>NUCLEOTIDE SEQUENCE</scope>
    <source>
        <strain evidence="2">CP</strain>
        <tissue evidence="2">Leaves</tissue>
    </source>
</reference>
<dbReference type="Proteomes" id="UP001180020">
    <property type="component" value="Unassembled WGS sequence"/>
</dbReference>
<comment type="caution">
    <text evidence="2">The sequence shown here is derived from an EMBL/GenBank/DDBJ whole genome shotgun (WGS) entry which is preliminary data.</text>
</comment>
<evidence type="ECO:0000313" key="2">
    <source>
        <dbReference type="EMBL" id="KAK1290759.1"/>
    </source>
</evidence>
<sequence>MFQLIQRKGSSRHLMALLNTDGSVARAWPVEHVDNNGKPILGLSNEKCNGGPMYGALQIGKAEPVNLQFGNFGISAWPSDTGGTSHTGSIDGSRADGTDTGSRYYSSCCSSPRISDGPAKELKEEISVSGSEEADDQPDVDSDEDLSDTGKHEEMEGSVDEESTKTDEEYDDLAMLDGQDTGYLSDDDKESTHERKLHGNSLNDKYQNNIEQFLKTIEQPSDPSYSYKDERITTCSLSDPQFHGHRQPQGAPAMGKHGSMYKSDPIFTGAPQK</sequence>
<feature type="region of interest" description="Disordered" evidence="1">
    <location>
        <begin position="237"/>
        <end position="273"/>
    </location>
</feature>